<evidence type="ECO:0000256" key="9">
    <source>
        <dbReference type="ARBA" id="ARBA00023136"/>
    </source>
</evidence>
<organism evidence="13 14">
    <name type="scientific">Neoarthrinium moseri</name>
    <dbReference type="NCBI Taxonomy" id="1658444"/>
    <lineage>
        <taxon>Eukaryota</taxon>
        <taxon>Fungi</taxon>
        <taxon>Dikarya</taxon>
        <taxon>Ascomycota</taxon>
        <taxon>Pezizomycotina</taxon>
        <taxon>Sordariomycetes</taxon>
        <taxon>Xylariomycetidae</taxon>
        <taxon>Amphisphaeriales</taxon>
        <taxon>Apiosporaceae</taxon>
        <taxon>Neoarthrinium</taxon>
    </lineage>
</organism>
<evidence type="ECO:0000256" key="5">
    <source>
        <dbReference type="ARBA" id="ARBA00022475"/>
    </source>
</evidence>
<dbReference type="Gene3D" id="1.20.1250.20">
    <property type="entry name" value="MFS general substrate transporter like domains"/>
    <property type="match status" value="2"/>
</dbReference>
<dbReference type="GO" id="GO:0015098">
    <property type="term" value="F:molybdate ion transmembrane transporter activity"/>
    <property type="evidence" value="ECO:0007669"/>
    <property type="project" value="InterPro"/>
</dbReference>
<feature type="transmembrane region" description="Helical" evidence="12">
    <location>
        <begin position="63"/>
        <end position="82"/>
    </location>
</feature>
<dbReference type="AlphaFoldDB" id="A0A9P9W998"/>
<protein>
    <recommendedName>
        <fullName evidence="3">Molybdate-anion transporter</fullName>
    </recommendedName>
    <alternativeName>
        <fullName evidence="10">Major facilitator superfamily domain-containing protein 5</fullName>
    </alternativeName>
    <alternativeName>
        <fullName evidence="11">Molybdate transporter 2 homolog</fullName>
    </alternativeName>
</protein>
<feature type="transmembrane region" description="Helical" evidence="12">
    <location>
        <begin position="328"/>
        <end position="349"/>
    </location>
</feature>
<evidence type="ECO:0000313" key="13">
    <source>
        <dbReference type="EMBL" id="KAI1851477.1"/>
    </source>
</evidence>
<feature type="transmembrane region" description="Helical" evidence="12">
    <location>
        <begin position="122"/>
        <end position="139"/>
    </location>
</feature>
<gene>
    <name evidence="13" type="ORF">JX265_013224</name>
</gene>
<feature type="transmembrane region" description="Helical" evidence="12">
    <location>
        <begin position="369"/>
        <end position="388"/>
    </location>
</feature>
<keyword evidence="8" id="KW-0406">Ion transport</keyword>
<feature type="transmembrane region" description="Helical" evidence="12">
    <location>
        <begin position="457"/>
        <end position="477"/>
    </location>
</feature>
<reference evidence="13" key="1">
    <citation type="submission" date="2021-03" db="EMBL/GenBank/DDBJ databases">
        <title>Revisited historic fungal species revealed as producer of novel bioactive compounds through whole genome sequencing and comparative genomics.</title>
        <authorList>
            <person name="Vignolle G.A."/>
            <person name="Hochenegger N."/>
            <person name="Mach R.L."/>
            <person name="Mach-Aigner A.R."/>
            <person name="Javad Rahimi M."/>
            <person name="Salim K.A."/>
            <person name="Chan C.M."/>
            <person name="Lim L.B.L."/>
            <person name="Cai F."/>
            <person name="Druzhinina I.S."/>
            <person name="U'Ren J.M."/>
            <person name="Derntl C."/>
        </authorList>
    </citation>
    <scope>NUCLEOTIDE SEQUENCE</scope>
    <source>
        <strain evidence="13">TUCIM 5799</strain>
    </source>
</reference>
<comment type="subcellular location">
    <subcellularLocation>
        <location evidence="2">Cell membrane</location>
        <topology evidence="2">Multi-pass membrane protein</topology>
    </subcellularLocation>
</comment>
<dbReference type="PANTHER" id="PTHR23516">
    <property type="entry name" value="SAM (S-ADENOSYL METHIONINE) TRANSPORTER"/>
    <property type="match status" value="1"/>
</dbReference>
<keyword evidence="14" id="KW-1185">Reference proteome</keyword>
<comment type="function">
    <text evidence="1">Mediates high-affinity intracellular uptake of the rare oligo-element molybdenum.</text>
</comment>
<feature type="transmembrane region" description="Helical" evidence="12">
    <location>
        <begin position="394"/>
        <end position="414"/>
    </location>
</feature>
<evidence type="ECO:0000256" key="11">
    <source>
        <dbReference type="ARBA" id="ARBA00032555"/>
    </source>
</evidence>
<sequence length="505" mass="55017">MAELDIYWIGLLALLPGVALVAGRKLILRSLKRSTDPSEKDIVGDQRQREALAKDFRRTFLQVYLLVMGSEWLQGPYLYSVLRDEKHLSPNMVAILYTATYSTAALFAPFTGILADRFGRRAACLTFCAIHSLSSLSVLSEAIPILVLGRMLGGVGITLLWTAFESWMVTEYNARGLGFGQTAIRLSDMFGIMTTANCINAILAGVLAHCVVLALGSKTDPFMLGLALDAGAALLMLRTWKENRGVGAAMAVMEGEINSTSEGVSQRKSSWFRDLMASLQDRRILILSMVSSCFEGTIFLLMFCWPGALKEAYSRGSGRDQDSKLLPYGVIFANFMAAMVLGALAFNILMRRSRSLADPSCSTSTLPTALLSSSLMLAGLCFLAAAFAKSELQLFVAFLLLEACNGMYVPSIAYQRGRIVKDSGRASVYGLMNLPLFLFVIAALLTTAEDGGTHRFIIFIFCAVLLLIAAVVSFIGLRDSQEGKGDFIEVPGFDKDVDTCEEEKV</sequence>
<keyword evidence="6 12" id="KW-0812">Transmembrane</keyword>
<evidence type="ECO:0000256" key="2">
    <source>
        <dbReference type="ARBA" id="ARBA00004651"/>
    </source>
</evidence>
<evidence type="ECO:0000256" key="3">
    <source>
        <dbReference type="ARBA" id="ARBA00021242"/>
    </source>
</evidence>
<keyword evidence="7 12" id="KW-1133">Transmembrane helix</keyword>
<evidence type="ECO:0000256" key="8">
    <source>
        <dbReference type="ARBA" id="ARBA00023065"/>
    </source>
</evidence>
<evidence type="ECO:0000256" key="4">
    <source>
        <dbReference type="ARBA" id="ARBA00022448"/>
    </source>
</evidence>
<dbReference type="Proteomes" id="UP000829685">
    <property type="component" value="Unassembled WGS sequence"/>
</dbReference>
<feature type="transmembrane region" description="Helical" evidence="12">
    <location>
        <begin position="284"/>
        <end position="308"/>
    </location>
</feature>
<evidence type="ECO:0000256" key="12">
    <source>
        <dbReference type="SAM" id="Phobius"/>
    </source>
</evidence>
<dbReference type="PANTHER" id="PTHR23516:SF1">
    <property type="entry name" value="MOLYBDATE-ANION TRANSPORTER"/>
    <property type="match status" value="1"/>
</dbReference>
<proteinExistence type="predicted"/>
<feature type="transmembrane region" description="Helical" evidence="12">
    <location>
        <begin position="94"/>
        <end position="115"/>
    </location>
</feature>
<feature type="transmembrane region" description="Helical" evidence="12">
    <location>
        <begin position="190"/>
        <end position="216"/>
    </location>
</feature>
<keyword evidence="4" id="KW-0813">Transport</keyword>
<dbReference type="GO" id="GO:0006811">
    <property type="term" value="P:monoatomic ion transport"/>
    <property type="evidence" value="ECO:0007669"/>
    <property type="project" value="UniProtKB-KW"/>
</dbReference>
<evidence type="ECO:0000256" key="7">
    <source>
        <dbReference type="ARBA" id="ARBA00022989"/>
    </source>
</evidence>
<dbReference type="InterPro" id="IPR008509">
    <property type="entry name" value="MOT2/MFSD5"/>
</dbReference>
<evidence type="ECO:0000256" key="6">
    <source>
        <dbReference type="ARBA" id="ARBA00022692"/>
    </source>
</evidence>
<dbReference type="SUPFAM" id="SSF103473">
    <property type="entry name" value="MFS general substrate transporter"/>
    <property type="match status" value="1"/>
</dbReference>
<dbReference type="InterPro" id="IPR036259">
    <property type="entry name" value="MFS_trans_sf"/>
</dbReference>
<keyword evidence="9 12" id="KW-0472">Membrane</keyword>
<evidence type="ECO:0000313" key="14">
    <source>
        <dbReference type="Proteomes" id="UP000829685"/>
    </source>
</evidence>
<evidence type="ECO:0000256" key="1">
    <source>
        <dbReference type="ARBA" id="ARBA00003019"/>
    </source>
</evidence>
<dbReference type="Pfam" id="PF05631">
    <property type="entry name" value="MFS_5"/>
    <property type="match status" value="1"/>
</dbReference>
<name>A0A9P9W998_9PEZI</name>
<comment type="caution">
    <text evidence="13">The sequence shown here is derived from an EMBL/GenBank/DDBJ whole genome shotgun (WGS) entry which is preliminary data.</text>
</comment>
<dbReference type="EMBL" id="JAFIMR010000065">
    <property type="protein sequence ID" value="KAI1851477.1"/>
    <property type="molecule type" value="Genomic_DNA"/>
</dbReference>
<accession>A0A9P9W998</accession>
<evidence type="ECO:0000256" key="10">
    <source>
        <dbReference type="ARBA" id="ARBA00030646"/>
    </source>
</evidence>
<dbReference type="GO" id="GO:0005886">
    <property type="term" value="C:plasma membrane"/>
    <property type="evidence" value="ECO:0007669"/>
    <property type="project" value="UniProtKB-SubCell"/>
</dbReference>
<keyword evidence="5" id="KW-1003">Cell membrane</keyword>
<feature type="transmembrane region" description="Helical" evidence="12">
    <location>
        <begin position="426"/>
        <end position="445"/>
    </location>
</feature>
<feature type="transmembrane region" description="Helical" evidence="12">
    <location>
        <begin position="6"/>
        <end position="23"/>
    </location>
</feature>